<proteinExistence type="predicted"/>
<sequence length="117" mass="13462">MTTTIEDLQTICHRLPATTEDIKWDVHLCFNVGGKMFLLTTPDDVPPTATFKVTPEQFEQLIGQPGFRPASHLARYYWVHIDDVGRLSVARWEQLIRESYRLVAEKLPLKARRVLGV</sequence>
<dbReference type="InterPro" id="IPR038056">
    <property type="entry name" value="YjbR-like_sf"/>
</dbReference>
<accession>A0A3S0JCL8</accession>
<protein>
    <recommendedName>
        <fullName evidence="3">MmcQ/YjbR family DNA-binding protein</fullName>
    </recommendedName>
</protein>
<name>A0A3S0JCL8_9BACT</name>
<gene>
    <name evidence="1" type="ORF">EJV47_27395</name>
</gene>
<dbReference type="Gene3D" id="3.90.1150.30">
    <property type="match status" value="1"/>
</dbReference>
<dbReference type="RefSeq" id="WP_126696412.1">
    <property type="nucleotide sequence ID" value="NZ_RXOF01000025.1"/>
</dbReference>
<comment type="caution">
    <text evidence="1">The sequence shown here is derived from an EMBL/GenBank/DDBJ whole genome shotgun (WGS) entry which is preliminary data.</text>
</comment>
<evidence type="ECO:0008006" key="3">
    <source>
        <dbReference type="Google" id="ProtNLM"/>
    </source>
</evidence>
<dbReference type="SUPFAM" id="SSF142906">
    <property type="entry name" value="YjbR-like"/>
    <property type="match status" value="1"/>
</dbReference>
<dbReference type="EMBL" id="RXOF01000025">
    <property type="protein sequence ID" value="RTQ44720.1"/>
    <property type="molecule type" value="Genomic_DNA"/>
</dbReference>
<dbReference type="Proteomes" id="UP000282184">
    <property type="component" value="Unassembled WGS sequence"/>
</dbReference>
<dbReference type="InterPro" id="IPR007351">
    <property type="entry name" value="YjbR"/>
</dbReference>
<dbReference type="OrthoDB" id="9789813at2"/>
<dbReference type="Pfam" id="PF04237">
    <property type="entry name" value="YjbR"/>
    <property type="match status" value="1"/>
</dbReference>
<keyword evidence="2" id="KW-1185">Reference proteome</keyword>
<dbReference type="InterPro" id="IPR058532">
    <property type="entry name" value="YjbR/MT2646/Rv2570-like"/>
</dbReference>
<evidence type="ECO:0000313" key="1">
    <source>
        <dbReference type="EMBL" id="RTQ44720.1"/>
    </source>
</evidence>
<dbReference type="PANTHER" id="PTHR35145">
    <property type="entry name" value="CYTOPLASMIC PROTEIN-RELATED"/>
    <property type="match status" value="1"/>
</dbReference>
<dbReference type="AlphaFoldDB" id="A0A3S0JCL8"/>
<dbReference type="PANTHER" id="PTHR35145:SF1">
    <property type="entry name" value="CYTOPLASMIC PROTEIN"/>
    <property type="match status" value="1"/>
</dbReference>
<organism evidence="1 2">
    <name type="scientific">Hymenobacter gummosus</name>
    <dbReference type="NCBI Taxonomy" id="1776032"/>
    <lineage>
        <taxon>Bacteria</taxon>
        <taxon>Pseudomonadati</taxon>
        <taxon>Bacteroidota</taxon>
        <taxon>Cytophagia</taxon>
        <taxon>Cytophagales</taxon>
        <taxon>Hymenobacteraceae</taxon>
        <taxon>Hymenobacter</taxon>
    </lineage>
</organism>
<evidence type="ECO:0000313" key="2">
    <source>
        <dbReference type="Proteomes" id="UP000282184"/>
    </source>
</evidence>
<reference evidence="1 2" key="1">
    <citation type="submission" date="2018-12" db="EMBL/GenBank/DDBJ databases">
        <title>Hymenobacter gummosus sp. nov., isolated from a spring.</title>
        <authorList>
            <person name="Nie L."/>
        </authorList>
    </citation>
    <scope>NUCLEOTIDE SEQUENCE [LARGE SCALE GENOMIC DNA]</scope>
    <source>
        <strain evidence="1 2">KCTC 52166</strain>
    </source>
</reference>